<dbReference type="GO" id="GO:0016787">
    <property type="term" value="F:hydrolase activity"/>
    <property type="evidence" value="ECO:0007669"/>
    <property type="project" value="UniProtKB-KW"/>
</dbReference>
<evidence type="ECO:0000259" key="7">
    <source>
        <dbReference type="Pfam" id="PF08340"/>
    </source>
</evidence>
<dbReference type="EMBL" id="NGJY01000005">
    <property type="protein sequence ID" value="RSU01660.1"/>
    <property type="molecule type" value="Genomic_DNA"/>
</dbReference>
<evidence type="ECO:0000313" key="9">
    <source>
        <dbReference type="Proteomes" id="UP000287101"/>
    </source>
</evidence>
<feature type="domain" description="Endoribonuclease YicC-like N-terminal" evidence="6">
    <location>
        <begin position="1"/>
        <end position="156"/>
    </location>
</feature>
<evidence type="ECO:0000256" key="3">
    <source>
        <dbReference type="ARBA" id="ARBA00022759"/>
    </source>
</evidence>
<protein>
    <submittedName>
        <fullName evidence="8">YicC family protein</fullName>
    </submittedName>
</protein>
<dbReference type="InterPro" id="IPR005229">
    <property type="entry name" value="YicC/YloC-like"/>
</dbReference>
<keyword evidence="4" id="KW-0378">Hydrolase</keyword>
<feature type="domain" description="Endoribonuclease YicC-like C-terminal" evidence="7">
    <location>
        <begin position="182"/>
        <end position="292"/>
    </location>
</feature>
<keyword evidence="9" id="KW-1185">Reference proteome</keyword>
<dbReference type="RefSeq" id="WP_126832804.1">
    <property type="nucleotide sequence ID" value="NZ_CBCRYB010000008.1"/>
</dbReference>
<proteinExistence type="inferred from homology"/>
<evidence type="ECO:0000256" key="1">
    <source>
        <dbReference type="ARBA" id="ARBA00001968"/>
    </source>
</evidence>
<keyword evidence="2" id="KW-0540">Nuclease</keyword>
<dbReference type="InterPro" id="IPR013527">
    <property type="entry name" value="YicC-like_N"/>
</dbReference>
<evidence type="ECO:0000256" key="5">
    <source>
        <dbReference type="ARBA" id="ARBA00035648"/>
    </source>
</evidence>
<dbReference type="Pfam" id="PF08340">
    <property type="entry name" value="YicC-like_C"/>
    <property type="match status" value="1"/>
</dbReference>
<gene>
    <name evidence="8" type="ORF">CBF31_10570</name>
</gene>
<dbReference type="GO" id="GO:0004521">
    <property type="term" value="F:RNA endonuclease activity"/>
    <property type="evidence" value="ECO:0007669"/>
    <property type="project" value="InterPro"/>
</dbReference>
<dbReference type="OrthoDB" id="9771229at2"/>
<dbReference type="Proteomes" id="UP000287101">
    <property type="component" value="Unassembled WGS sequence"/>
</dbReference>
<dbReference type="Pfam" id="PF03755">
    <property type="entry name" value="YicC-like_N"/>
    <property type="match status" value="1"/>
</dbReference>
<keyword evidence="3" id="KW-0255">Endonuclease</keyword>
<evidence type="ECO:0000313" key="8">
    <source>
        <dbReference type="EMBL" id="RSU01660.1"/>
    </source>
</evidence>
<dbReference type="PANTHER" id="PTHR30636:SF3">
    <property type="entry name" value="UPF0701 PROTEIN YICC"/>
    <property type="match status" value="1"/>
</dbReference>
<dbReference type="InterPro" id="IPR013551">
    <property type="entry name" value="YicC-like_C"/>
</dbReference>
<comment type="similarity">
    <text evidence="5">Belongs to the YicC/YloC family.</text>
</comment>
<dbReference type="NCBIfam" id="TIGR00255">
    <property type="entry name" value="YicC/YloC family endoribonuclease"/>
    <property type="match status" value="1"/>
</dbReference>
<dbReference type="AlphaFoldDB" id="A0A430A4K7"/>
<comment type="caution">
    <text evidence="8">The sequence shown here is derived from an EMBL/GenBank/DDBJ whole genome shotgun (WGS) entry which is preliminary data.</text>
</comment>
<organism evidence="8 9">
    <name type="scientific">Vagococcus fessus</name>
    <dbReference type="NCBI Taxonomy" id="120370"/>
    <lineage>
        <taxon>Bacteria</taxon>
        <taxon>Bacillati</taxon>
        <taxon>Bacillota</taxon>
        <taxon>Bacilli</taxon>
        <taxon>Lactobacillales</taxon>
        <taxon>Enterococcaceae</taxon>
        <taxon>Vagococcus</taxon>
    </lineage>
</organism>
<evidence type="ECO:0000259" key="6">
    <source>
        <dbReference type="Pfam" id="PF03755"/>
    </source>
</evidence>
<comment type="cofactor">
    <cofactor evidence="1">
        <name>a divalent metal cation</name>
        <dbReference type="ChEBI" id="CHEBI:60240"/>
    </cofactor>
</comment>
<accession>A0A430A4K7</accession>
<evidence type="ECO:0000256" key="4">
    <source>
        <dbReference type="ARBA" id="ARBA00022801"/>
    </source>
</evidence>
<name>A0A430A4K7_9ENTE</name>
<evidence type="ECO:0000256" key="2">
    <source>
        <dbReference type="ARBA" id="ARBA00022722"/>
    </source>
</evidence>
<sequence>MKSMTGFGKKSIANEEYQVAVEIKAVNHRFLDIQLKLPREYNHLEMEIRRILKGYFSRGRLECFVTVQTLGAKKKELQVNWDLMDSLVEQLTEASEKRYHSKLDLSPILSGLIKQESFFEVVENDDETTCEALLLETIEAASVELLKSRESEGSGIKVVLDEYLLDFEGYLKQVKACALASEPLYRERLEGKVLELLGDTLDESRLLTEVVLLLERGDINEELDRLVIHSDKMRELLGVTHGVGRELDFVIQEMNREVNTIGSKSTQIEIKESVVQMKTILEKIREQIQNIE</sequence>
<dbReference type="PANTHER" id="PTHR30636">
    <property type="entry name" value="UPF0701 PROTEIN YICC"/>
    <property type="match status" value="1"/>
</dbReference>
<reference evidence="8 9" key="1">
    <citation type="submission" date="2017-05" db="EMBL/GenBank/DDBJ databases">
        <title>Vagococcus spp. assemblies.</title>
        <authorList>
            <person name="Gulvik C.A."/>
        </authorList>
    </citation>
    <scope>NUCLEOTIDE SEQUENCE [LARGE SCALE GENOMIC DNA]</scope>
    <source>
        <strain evidence="8 9">CCUG 41755</strain>
    </source>
</reference>